<reference evidence="3" key="1">
    <citation type="journal article" date="2023" name="Plant J.">
        <title>Genome sequences and population genomics provide insights into the demographic history, inbreeding, and mutation load of two 'living fossil' tree species of Dipteronia.</title>
        <authorList>
            <person name="Feng Y."/>
            <person name="Comes H.P."/>
            <person name="Chen J."/>
            <person name="Zhu S."/>
            <person name="Lu R."/>
            <person name="Zhang X."/>
            <person name="Li P."/>
            <person name="Qiu J."/>
            <person name="Olsen K.M."/>
            <person name="Qiu Y."/>
        </authorList>
    </citation>
    <scope>NUCLEOTIDE SEQUENCE</scope>
    <source>
        <strain evidence="3">KIB01</strain>
    </source>
</reference>
<evidence type="ECO:0000259" key="2">
    <source>
        <dbReference type="PROSITE" id="PS50102"/>
    </source>
</evidence>
<keyword evidence="4" id="KW-1185">Reference proteome</keyword>
<evidence type="ECO:0000313" key="4">
    <source>
        <dbReference type="Proteomes" id="UP001280121"/>
    </source>
</evidence>
<dbReference type="EMBL" id="JANJYI010000004">
    <property type="protein sequence ID" value="KAK2654880.1"/>
    <property type="molecule type" value="Genomic_DNA"/>
</dbReference>
<proteinExistence type="predicted"/>
<dbReference type="GO" id="GO:0003723">
    <property type="term" value="F:RNA binding"/>
    <property type="evidence" value="ECO:0007669"/>
    <property type="project" value="UniProtKB-UniRule"/>
</dbReference>
<gene>
    <name evidence="3" type="ORF">Ddye_014736</name>
</gene>
<dbReference type="Proteomes" id="UP001280121">
    <property type="component" value="Unassembled WGS sequence"/>
</dbReference>
<accession>A0AAE0CKU2</accession>
<protein>
    <recommendedName>
        <fullName evidence="2">RRM domain-containing protein</fullName>
    </recommendedName>
</protein>
<dbReference type="InterPro" id="IPR035979">
    <property type="entry name" value="RBD_domain_sf"/>
</dbReference>
<dbReference type="InterPro" id="IPR012677">
    <property type="entry name" value="Nucleotide-bd_a/b_plait_sf"/>
</dbReference>
<dbReference type="Pfam" id="PF00076">
    <property type="entry name" value="RRM_1"/>
    <property type="match status" value="1"/>
</dbReference>
<comment type="caution">
    <text evidence="3">The sequence shown here is derived from an EMBL/GenBank/DDBJ whole genome shotgun (WGS) entry which is preliminary data.</text>
</comment>
<feature type="domain" description="RRM" evidence="2">
    <location>
        <begin position="7"/>
        <end position="83"/>
    </location>
</feature>
<dbReference type="InterPro" id="IPR000504">
    <property type="entry name" value="RRM_dom"/>
</dbReference>
<dbReference type="CDD" id="cd00590">
    <property type="entry name" value="RRM_SF"/>
    <property type="match status" value="1"/>
</dbReference>
<dbReference type="PROSITE" id="PS50102">
    <property type="entry name" value="RRM"/>
    <property type="match status" value="1"/>
</dbReference>
<name>A0AAE0CKU2_9ROSI</name>
<dbReference type="SUPFAM" id="SSF54928">
    <property type="entry name" value="RNA-binding domain, RBD"/>
    <property type="match status" value="1"/>
</dbReference>
<keyword evidence="1" id="KW-0694">RNA-binding</keyword>
<sequence>MTRDGLVSVFIDSISPSVASMGLWRLFKSFGKVRDVYLPSKKSLRGSRFGFIRFELAEEATNVANKVNGMVVDGLLRIDEEVPTMEWKHQNSDPDWLNKCAA</sequence>
<evidence type="ECO:0000256" key="1">
    <source>
        <dbReference type="PROSITE-ProRule" id="PRU00176"/>
    </source>
</evidence>
<organism evidence="3 4">
    <name type="scientific">Dipteronia dyeriana</name>
    <dbReference type="NCBI Taxonomy" id="168575"/>
    <lineage>
        <taxon>Eukaryota</taxon>
        <taxon>Viridiplantae</taxon>
        <taxon>Streptophyta</taxon>
        <taxon>Embryophyta</taxon>
        <taxon>Tracheophyta</taxon>
        <taxon>Spermatophyta</taxon>
        <taxon>Magnoliopsida</taxon>
        <taxon>eudicotyledons</taxon>
        <taxon>Gunneridae</taxon>
        <taxon>Pentapetalae</taxon>
        <taxon>rosids</taxon>
        <taxon>malvids</taxon>
        <taxon>Sapindales</taxon>
        <taxon>Sapindaceae</taxon>
        <taxon>Hippocastanoideae</taxon>
        <taxon>Acereae</taxon>
        <taxon>Dipteronia</taxon>
    </lineage>
</organism>
<dbReference type="SMART" id="SM00360">
    <property type="entry name" value="RRM"/>
    <property type="match status" value="1"/>
</dbReference>
<dbReference type="Gene3D" id="3.30.70.330">
    <property type="match status" value="1"/>
</dbReference>
<dbReference type="AlphaFoldDB" id="A0AAE0CKU2"/>
<evidence type="ECO:0000313" key="3">
    <source>
        <dbReference type="EMBL" id="KAK2654880.1"/>
    </source>
</evidence>